<organism evidence="2 3">
    <name type="scientific">Lunasporangiospora selenospora</name>
    <dbReference type="NCBI Taxonomy" id="979761"/>
    <lineage>
        <taxon>Eukaryota</taxon>
        <taxon>Fungi</taxon>
        <taxon>Fungi incertae sedis</taxon>
        <taxon>Mucoromycota</taxon>
        <taxon>Mortierellomycotina</taxon>
        <taxon>Mortierellomycetes</taxon>
        <taxon>Mortierellales</taxon>
        <taxon>Mortierellaceae</taxon>
        <taxon>Lunasporangiospora</taxon>
    </lineage>
</organism>
<keyword evidence="1" id="KW-0812">Transmembrane</keyword>
<dbReference type="EMBL" id="JAABOA010000351">
    <property type="protein sequence ID" value="KAF9584692.1"/>
    <property type="molecule type" value="Genomic_DNA"/>
</dbReference>
<keyword evidence="1" id="KW-0472">Membrane</keyword>
<proteinExistence type="predicted"/>
<gene>
    <name evidence="2" type="ORF">BGW38_005551</name>
</gene>
<protein>
    <submittedName>
        <fullName evidence="2">Uncharacterized protein</fullName>
    </submittedName>
</protein>
<evidence type="ECO:0000313" key="2">
    <source>
        <dbReference type="EMBL" id="KAF9584692.1"/>
    </source>
</evidence>
<dbReference type="AlphaFoldDB" id="A0A9P6FZH7"/>
<evidence type="ECO:0000256" key="1">
    <source>
        <dbReference type="SAM" id="Phobius"/>
    </source>
</evidence>
<keyword evidence="1" id="KW-1133">Transmembrane helix</keyword>
<dbReference type="Proteomes" id="UP000780801">
    <property type="component" value="Unassembled WGS sequence"/>
</dbReference>
<accession>A0A9P6FZH7</accession>
<reference evidence="2" key="1">
    <citation type="journal article" date="2020" name="Fungal Divers.">
        <title>Resolving the Mortierellaceae phylogeny through synthesis of multi-gene phylogenetics and phylogenomics.</title>
        <authorList>
            <person name="Vandepol N."/>
            <person name="Liber J."/>
            <person name="Desiro A."/>
            <person name="Na H."/>
            <person name="Kennedy M."/>
            <person name="Barry K."/>
            <person name="Grigoriev I.V."/>
            <person name="Miller A.N."/>
            <person name="O'Donnell K."/>
            <person name="Stajich J.E."/>
            <person name="Bonito G."/>
        </authorList>
    </citation>
    <scope>NUCLEOTIDE SEQUENCE</scope>
    <source>
        <strain evidence="2">KOD1015</strain>
    </source>
</reference>
<name>A0A9P6FZH7_9FUNG</name>
<feature type="transmembrane region" description="Helical" evidence="1">
    <location>
        <begin position="48"/>
        <end position="69"/>
    </location>
</feature>
<evidence type="ECO:0000313" key="3">
    <source>
        <dbReference type="Proteomes" id="UP000780801"/>
    </source>
</evidence>
<keyword evidence="3" id="KW-1185">Reference proteome</keyword>
<comment type="caution">
    <text evidence="2">The sequence shown here is derived from an EMBL/GenBank/DDBJ whole genome shotgun (WGS) entry which is preliminary data.</text>
</comment>
<sequence length="87" mass="9150">MFASASARVISARAVSSPLQGAARRTFLTSGGTDASGAPIHGYSTQKVILVSAFAAAAGAEATLYYFTFFKKEDKDENKANEQVKAE</sequence>